<dbReference type="InterPro" id="IPR036188">
    <property type="entry name" value="FAD/NAD-bd_sf"/>
</dbReference>
<name>A0A2G9YX20_9BACT</name>
<evidence type="ECO:0000313" key="2">
    <source>
        <dbReference type="Proteomes" id="UP000230273"/>
    </source>
</evidence>
<organism evidence="1 2">
    <name type="scientific">Candidatus Nealsonbacteria bacterium CG23_combo_of_CG06-09_8_20_14_all_38_19</name>
    <dbReference type="NCBI Taxonomy" id="1974721"/>
    <lineage>
        <taxon>Bacteria</taxon>
        <taxon>Candidatus Nealsoniibacteriota</taxon>
    </lineage>
</organism>
<dbReference type="EMBL" id="PCRP01000022">
    <property type="protein sequence ID" value="PIP23787.1"/>
    <property type="molecule type" value="Genomic_DNA"/>
</dbReference>
<comment type="caution">
    <text evidence="1">The sequence shown here is derived from an EMBL/GenBank/DDBJ whole genome shotgun (WGS) entry which is preliminary data.</text>
</comment>
<dbReference type="PRINTS" id="PR00419">
    <property type="entry name" value="ADXRDTASE"/>
</dbReference>
<reference evidence="1 2" key="1">
    <citation type="submission" date="2017-09" db="EMBL/GenBank/DDBJ databases">
        <title>Depth-based differentiation of microbial function through sediment-hosted aquifers and enrichment of novel symbionts in the deep terrestrial subsurface.</title>
        <authorList>
            <person name="Probst A.J."/>
            <person name="Ladd B."/>
            <person name="Jarett J.K."/>
            <person name="Geller-Mcgrath D.E."/>
            <person name="Sieber C.M."/>
            <person name="Emerson J.B."/>
            <person name="Anantharaman K."/>
            <person name="Thomas B.C."/>
            <person name="Malmstrom R."/>
            <person name="Stieglmeier M."/>
            <person name="Klingl A."/>
            <person name="Woyke T."/>
            <person name="Ryan C.M."/>
            <person name="Banfield J.F."/>
        </authorList>
    </citation>
    <scope>NUCLEOTIDE SEQUENCE [LARGE SCALE GENOMIC DNA]</scope>
    <source>
        <strain evidence="1">CG23_combo_of_CG06-09_8_20_14_all_38_19</strain>
    </source>
</reference>
<sequence length="51" mass="5362">MPNIKDTIKIAGAGVAGLTTAINLAKAGYEVVVHEKFPSVGGHYKENPQLL</sequence>
<proteinExistence type="predicted"/>
<protein>
    <submittedName>
        <fullName evidence="1">Uncharacterized protein</fullName>
    </submittedName>
</protein>
<dbReference type="Proteomes" id="UP000230273">
    <property type="component" value="Unassembled WGS sequence"/>
</dbReference>
<dbReference type="Gene3D" id="3.50.50.60">
    <property type="entry name" value="FAD/NAD(P)-binding domain"/>
    <property type="match status" value="1"/>
</dbReference>
<accession>A0A2G9YX20</accession>
<dbReference type="SUPFAM" id="SSF51971">
    <property type="entry name" value="Nucleotide-binding domain"/>
    <property type="match status" value="1"/>
</dbReference>
<gene>
    <name evidence="1" type="ORF">COX36_01400</name>
</gene>
<dbReference type="AlphaFoldDB" id="A0A2G9YX20"/>
<dbReference type="Pfam" id="PF13450">
    <property type="entry name" value="NAD_binding_8"/>
    <property type="match status" value="1"/>
</dbReference>
<evidence type="ECO:0000313" key="1">
    <source>
        <dbReference type="EMBL" id="PIP23787.1"/>
    </source>
</evidence>
<feature type="non-terminal residue" evidence="1">
    <location>
        <position position="51"/>
    </location>
</feature>